<comment type="caution">
    <text evidence="1">The sequence shown here is derived from an EMBL/GenBank/DDBJ whole genome shotgun (WGS) entry which is preliminary data.</text>
</comment>
<organism evidence="1 2">
    <name type="scientific">Trichonephila clavata</name>
    <name type="common">Joro spider</name>
    <name type="synonym">Nephila clavata</name>
    <dbReference type="NCBI Taxonomy" id="2740835"/>
    <lineage>
        <taxon>Eukaryota</taxon>
        <taxon>Metazoa</taxon>
        <taxon>Ecdysozoa</taxon>
        <taxon>Arthropoda</taxon>
        <taxon>Chelicerata</taxon>
        <taxon>Arachnida</taxon>
        <taxon>Araneae</taxon>
        <taxon>Araneomorphae</taxon>
        <taxon>Entelegynae</taxon>
        <taxon>Araneoidea</taxon>
        <taxon>Nephilidae</taxon>
        <taxon>Trichonephila</taxon>
    </lineage>
</organism>
<protein>
    <submittedName>
        <fullName evidence="1">Uncharacterized protein</fullName>
    </submittedName>
</protein>
<sequence>MAVKSSFACLDSELSRTFSFLPPCIPSFVPDTSVSYCSPVLPANGVPGPITGVPATFPPTSHIANCATVAANTMVAPPIFTEINSFLPQCVLPLVSDTNVSYCNPVLPINGVPMMYPTSNHIADTATVTVNTTVAAPVVAEVESFACLDNKLSHASGLLPRRIPSLKPVINFTYRSPVLSGNNMPESLSGVSAAFQPASQIANNITIAANTVTRPKIVAKINRYS</sequence>
<accession>A0A8X6HFT6</accession>
<dbReference type="Proteomes" id="UP000887116">
    <property type="component" value="Unassembled WGS sequence"/>
</dbReference>
<proteinExistence type="predicted"/>
<gene>
    <name evidence="1" type="primary">NCL1_36830</name>
    <name evidence="1" type="ORF">TNCT_300961</name>
</gene>
<keyword evidence="2" id="KW-1185">Reference proteome</keyword>
<dbReference type="AlphaFoldDB" id="A0A8X6HFT6"/>
<evidence type="ECO:0000313" key="1">
    <source>
        <dbReference type="EMBL" id="GFQ85794.1"/>
    </source>
</evidence>
<name>A0A8X6HFT6_TRICU</name>
<evidence type="ECO:0000313" key="2">
    <source>
        <dbReference type="Proteomes" id="UP000887116"/>
    </source>
</evidence>
<dbReference type="OrthoDB" id="6423784at2759"/>
<dbReference type="EMBL" id="BMAO01003118">
    <property type="protein sequence ID" value="GFQ85794.1"/>
    <property type="molecule type" value="Genomic_DNA"/>
</dbReference>
<reference evidence="1" key="1">
    <citation type="submission" date="2020-07" db="EMBL/GenBank/DDBJ databases">
        <title>Multicomponent nature underlies the extraordinary mechanical properties of spider dragline silk.</title>
        <authorList>
            <person name="Kono N."/>
            <person name="Nakamura H."/>
            <person name="Mori M."/>
            <person name="Yoshida Y."/>
            <person name="Ohtoshi R."/>
            <person name="Malay A.D."/>
            <person name="Moran D.A.P."/>
            <person name="Tomita M."/>
            <person name="Numata K."/>
            <person name="Arakawa K."/>
        </authorList>
    </citation>
    <scope>NUCLEOTIDE SEQUENCE</scope>
</reference>